<dbReference type="PANTHER" id="PTHR23417">
    <property type="entry name" value="3-DEOXY-D-MANNO-OCTULOSONIC-ACID TRANSFERASE/TRNA GUANINE-N 7 - -METHYLTRANSFERASE"/>
    <property type="match status" value="1"/>
</dbReference>
<evidence type="ECO:0000256" key="6">
    <source>
        <dbReference type="ARBA" id="ARBA00022694"/>
    </source>
</evidence>
<keyword evidence="5 7" id="KW-0949">S-adenosyl-L-methionine</keyword>
<evidence type="ECO:0000256" key="5">
    <source>
        <dbReference type="ARBA" id="ARBA00022691"/>
    </source>
</evidence>
<evidence type="ECO:0000256" key="3">
    <source>
        <dbReference type="ARBA" id="ARBA00022603"/>
    </source>
</evidence>
<keyword evidence="9" id="KW-1185">Reference proteome</keyword>
<comment type="function">
    <text evidence="2 7">Catalyzes the formation of N(7)-methylguanine at position 46 (m7G46) in tRNA.</text>
</comment>
<protein>
    <recommendedName>
        <fullName evidence="7">tRNA (guanine-N(7)-)-methyltransferase</fullName>
        <ecNumber evidence="7">2.1.1.33</ecNumber>
    </recommendedName>
    <alternativeName>
        <fullName evidence="7">tRNA (guanine(46)-N(7))-methyltransferase</fullName>
    </alternativeName>
    <alternativeName>
        <fullName evidence="7">tRNA(m7G46)-methyltransferase</fullName>
    </alternativeName>
</protein>
<dbReference type="PANTHER" id="PTHR23417:SF14">
    <property type="entry name" value="PENTACOTRIPEPTIDE-REPEAT REGION OF PRORP DOMAIN-CONTAINING PROTEIN"/>
    <property type="match status" value="1"/>
</dbReference>
<accession>A0ABV4TVC7</accession>
<keyword evidence="6 7" id="KW-0819">tRNA processing</keyword>
<keyword evidence="3 7" id="KW-0489">Methyltransferase</keyword>
<evidence type="ECO:0000256" key="2">
    <source>
        <dbReference type="ARBA" id="ARBA00003015"/>
    </source>
</evidence>
<gene>
    <name evidence="7 8" type="primary">trmB</name>
    <name evidence="8" type="ORF">ACERLL_06590</name>
</gene>
<name>A0ABV4TVC7_9GAMM</name>
<dbReference type="GO" id="GO:0008176">
    <property type="term" value="F:tRNA (guanine(46)-N7)-methyltransferase activity"/>
    <property type="evidence" value="ECO:0007669"/>
    <property type="project" value="UniProtKB-EC"/>
</dbReference>
<dbReference type="EC" id="2.1.1.33" evidence="7"/>
<dbReference type="NCBIfam" id="TIGR00091">
    <property type="entry name" value="tRNA (guanosine(46)-N7)-methyltransferase TrmB"/>
    <property type="match status" value="1"/>
</dbReference>
<feature type="binding site" evidence="7">
    <location>
        <position position="116"/>
    </location>
    <ligand>
        <name>S-adenosyl-L-methionine</name>
        <dbReference type="ChEBI" id="CHEBI:59789"/>
    </ligand>
</feature>
<comment type="caution">
    <text evidence="7">Lacks conserved residue(s) required for the propagation of feature annotation.</text>
</comment>
<dbReference type="InterPro" id="IPR029063">
    <property type="entry name" value="SAM-dependent_MTases_sf"/>
</dbReference>
<comment type="pathway">
    <text evidence="7">tRNA modification; N(7)-methylguanine-tRNA biosynthesis.</text>
</comment>
<feature type="binding site" evidence="7">
    <location>
        <position position="143"/>
    </location>
    <ligand>
        <name>substrate</name>
    </ligand>
</feature>
<evidence type="ECO:0000256" key="4">
    <source>
        <dbReference type="ARBA" id="ARBA00022679"/>
    </source>
</evidence>
<dbReference type="Pfam" id="PF02390">
    <property type="entry name" value="Methyltransf_4"/>
    <property type="match status" value="1"/>
</dbReference>
<feature type="binding site" evidence="7">
    <location>
        <begin position="212"/>
        <end position="215"/>
    </location>
    <ligand>
        <name>substrate</name>
    </ligand>
</feature>
<dbReference type="InterPro" id="IPR003358">
    <property type="entry name" value="tRNA_(Gua-N-7)_MeTrfase_Trmb"/>
</dbReference>
<dbReference type="HAMAP" id="MF_01057">
    <property type="entry name" value="tRNA_methyltr_TrmB"/>
    <property type="match status" value="1"/>
</dbReference>
<feature type="binding site" evidence="7">
    <location>
        <position position="64"/>
    </location>
    <ligand>
        <name>S-adenosyl-L-methionine</name>
        <dbReference type="ChEBI" id="CHEBI:59789"/>
    </ligand>
</feature>
<feature type="binding site" evidence="7">
    <location>
        <position position="139"/>
    </location>
    <ligand>
        <name>S-adenosyl-L-methionine</name>
        <dbReference type="ChEBI" id="CHEBI:59789"/>
    </ligand>
</feature>
<dbReference type="EMBL" id="JBGUAW010000004">
    <property type="protein sequence ID" value="MFA9460493.1"/>
    <property type="molecule type" value="Genomic_DNA"/>
</dbReference>
<reference evidence="8 9" key="1">
    <citation type="submission" date="2024-08" db="EMBL/GenBank/DDBJ databases">
        <title>Whole-genome sequencing of halo(alkali)philic microorganisms from hypersaline lakes.</title>
        <authorList>
            <person name="Sorokin D.Y."/>
            <person name="Merkel A.Y."/>
            <person name="Messina E."/>
            <person name="Yakimov M."/>
        </authorList>
    </citation>
    <scope>NUCLEOTIDE SEQUENCE [LARGE SCALE GENOMIC DNA]</scope>
    <source>
        <strain evidence="8 9">Cl-TMA</strain>
    </source>
</reference>
<proteinExistence type="inferred from homology"/>
<feature type="binding site" evidence="7">
    <location>
        <position position="89"/>
    </location>
    <ligand>
        <name>S-adenosyl-L-methionine</name>
        <dbReference type="ChEBI" id="CHEBI:59789"/>
    </ligand>
</feature>
<evidence type="ECO:0000313" key="8">
    <source>
        <dbReference type="EMBL" id="MFA9460493.1"/>
    </source>
</evidence>
<dbReference type="Gene3D" id="3.40.50.150">
    <property type="entry name" value="Vaccinia Virus protein VP39"/>
    <property type="match status" value="1"/>
</dbReference>
<dbReference type="PROSITE" id="PS51625">
    <property type="entry name" value="SAM_MT_TRMB"/>
    <property type="match status" value="1"/>
</dbReference>
<evidence type="ECO:0000313" key="9">
    <source>
        <dbReference type="Proteomes" id="UP001575181"/>
    </source>
</evidence>
<dbReference type="Proteomes" id="UP001575181">
    <property type="component" value="Unassembled WGS sequence"/>
</dbReference>
<sequence>MSDHPSQHQRPERAIRSYVLRKGRLTKGQQRALEELLPRFAVPEAPRVADWPALFGREAPVALEIGIGGGEALVGMAGRHPNWNWVGLDVYPPGVGKLLLSLEAEGLDNVRVGLVDAVDFLADQVPDGSLAACYIFFPDPWSKERHKKRRLIQAPFLDLLAERLAPGADLFLATDWADYAQWMVEVMEAHPRYANIHGPGAFAPRCPDRPPTKFEERGEQRGHEVYDLHYRRL</sequence>
<organism evidence="8 9">
    <name type="scientific">Thiohalorhabdus methylotrophus</name>
    <dbReference type="NCBI Taxonomy" id="3242694"/>
    <lineage>
        <taxon>Bacteria</taxon>
        <taxon>Pseudomonadati</taxon>
        <taxon>Pseudomonadota</taxon>
        <taxon>Gammaproteobacteria</taxon>
        <taxon>Thiohalorhabdales</taxon>
        <taxon>Thiohalorhabdaceae</taxon>
        <taxon>Thiohalorhabdus</taxon>
    </lineage>
</organism>
<comment type="similarity">
    <text evidence="7">Belongs to the class I-like SAM-binding methyltransferase superfamily. TrmB family.</text>
</comment>
<dbReference type="CDD" id="cd02440">
    <property type="entry name" value="AdoMet_MTases"/>
    <property type="match status" value="1"/>
</dbReference>
<dbReference type="SUPFAM" id="SSF53335">
    <property type="entry name" value="S-adenosyl-L-methionine-dependent methyltransferases"/>
    <property type="match status" value="1"/>
</dbReference>
<dbReference type="RefSeq" id="WP_373655277.1">
    <property type="nucleotide sequence ID" value="NZ_JBGUAW010000004.1"/>
</dbReference>
<evidence type="ECO:0000256" key="1">
    <source>
        <dbReference type="ARBA" id="ARBA00000142"/>
    </source>
</evidence>
<feature type="binding site" evidence="7">
    <location>
        <position position="175"/>
    </location>
    <ligand>
        <name>substrate</name>
    </ligand>
</feature>
<comment type="catalytic activity">
    <reaction evidence="1 7">
        <text>guanosine(46) in tRNA + S-adenosyl-L-methionine = N(7)-methylguanosine(46) in tRNA + S-adenosyl-L-homocysteine</text>
        <dbReference type="Rhea" id="RHEA:42708"/>
        <dbReference type="Rhea" id="RHEA-COMP:10188"/>
        <dbReference type="Rhea" id="RHEA-COMP:10189"/>
        <dbReference type="ChEBI" id="CHEBI:57856"/>
        <dbReference type="ChEBI" id="CHEBI:59789"/>
        <dbReference type="ChEBI" id="CHEBI:74269"/>
        <dbReference type="ChEBI" id="CHEBI:74480"/>
        <dbReference type="EC" id="2.1.1.33"/>
    </reaction>
</comment>
<comment type="caution">
    <text evidence="8">The sequence shown here is derived from an EMBL/GenBank/DDBJ whole genome shotgun (WGS) entry which is preliminary data.</text>
</comment>
<evidence type="ECO:0000256" key="7">
    <source>
        <dbReference type="HAMAP-Rule" id="MF_01057"/>
    </source>
</evidence>
<dbReference type="InterPro" id="IPR055361">
    <property type="entry name" value="tRNA_methyltr_TrmB_bact"/>
</dbReference>
<keyword evidence="4 7" id="KW-0808">Transferase</keyword>